<gene>
    <name evidence="9" type="ORF">Poli38472_004465</name>
</gene>
<dbReference type="AlphaFoldDB" id="A0A8K1CAH7"/>
<keyword evidence="3 7" id="KW-0507">mRNA processing</keyword>
<feature type="compositionally biased region" description="Basic and acidic residues" evidence="8">
    <location>
        <begin position="359"/>
        <end position="387"/>
    </location>
</feature>
<comment type="similarity">
    <text evidence="2 7">Belongs to the PRP38 family.</text>
</comment>
<dbReference type="OrthoDB" id="3881at2759"/>
<feature type="compositionally biased region" description="Low complexity" evidence="8">
    <location>
        <begin position="268"/>
        <end position="277"/>
    </location>
</feature>
<keyword evidence="4 7" id="KW-0747">Spliceosome</keyword>
<name>A0A8K1CAH7_PYTOL</name>
<protein>
    <recommendedName>
        <fullName evidence="7">Pre-mRNA-splicing factor 38</fullName>
    </recommendedName>
</protein>
<dbReference type="Pfam" id="PF03371">
    <property type="entry name" value="PRP38"/>
    <property type="match status" value="1"/>
</dbReference>
<organism evidence="9 10">
    <name type="scientific">Pythium oligandrum</name>
    <name type="common">Mycoparasitic fungus</name>
    <dbReference type="NCBI Taxonomy" id="41045"/>
    <lineage>
        <taxon>Eukaryota</taxon>
        <taxon>Sar</taxon>
        <taxon>Stramenopiles</taxon>
        <taxon>Oomycota</taxon>
        <taxon>Peronosporomycetes</taxon>
        <taxon>Pythiales</taxon>
        <taxon>Pythiaceae</taxon>
        <taxon>Pythium</taxon>
    </lineage>
</organism>
<evidence type="ECO:0000256" key="2">
    <source>
        <dbReference type="ARBA" id="ARBA00006164"/>
    </source>
</evidence>
<evidence type="ECO:0000256" key="4">
    <source>
        <dbReference type="ARBA" id="ARBA00022728"/>
    </source>
</evidence>
<evidence type="ECO:0000256" key="7">
    <source>
        <dbReference type="RuleBase" id="RU367025"/>
    </source>
</evidence>
<keyword evidence="6 7" id="KW-0539">Nucleus</keyword>
<feature type="region of interest" description="Disordered" evidence="8">
    <location>
        <begin position="12"/>
        <end position="35"/>
    </location>
</feature>
<feature type="compositionally biased region" description="Polar residues" evidence="8">
    <location>
        <begin position="340"/>
        <end position="356"/>
    </location>
</feature>
<reference evidence="9" key="1">
    <citation type="submission" date="2019-03" db="EMBL/GenBank/DDBJ databases">
        <title>Long read genome sequence of the mycoparasitic Pythium oligandrum ATCC 38472 isolated from sugarbeet rhizosphere.</title>
        <authorList>
            <person name="Gaulin E."/>
        </authorList>
    </citation>
    <scope>NUCLEOTIDE SEQUENCE</scope>
    <source>
        <strain evidence="9">ATCC 38472_TT</strain>
    </source>
</reference>
<dbReference type="InterPro" id="IPR005037">
    <property type="entry name" value="PRP38"/>
</dbReference>
<feature type="region of interest" description="Disordered" evidence="8">
    <location>
        <begin position="263"/>
        <end position="283"/>
    </location>
</feature>
<evidence type="ECO:0000313" key="10">
    <source>
        <dbReference type="Proteomes" id="UP000794436"/>
    </source>
</evidence>
<sequence>MSRSALTRHALHKSLAQQSQPAVDEEEHQRRVKNDEIPIYGNETTYNLNTLLHQNILQSPYFHELYKFKTYHEVVDEIYYRVDHAEPFAPGTARMPSTCFCLLFKCFTMRLTVKQMNGLLKHTDSPYIRAIGFLYLRYAGEPEELWKWFAPYLNDTEEFNASANPNDKTTIGKWLKGLLEENNYFGTILPRIPKKHLDNIKVRLLLHDRCQEREQANLSIVKYLKPGTKVRALYADDENEPAMYEAVIDSVEEDNQFWVTFPDRSRSRSASPRTSKSGGLTDDLMAQVREQERRKAAAVGKDYAARPASYKGSLSLKLDRYTTRKQSPTKRTEPARRPSNRSNAPTLPDATETTSKPAEVSREAQERMKKLREMYGDASKKAGEEED</sequence>
<evidence type="ECO:0000256" key="3">
    <source>
        <dbReference type="ARBA" id="ARBA00022664"/>
    </source>
</evidence>
<comment type="function">
    <text evidence="7">Required for pre-mRNA splicing.</text>
</comment>
<dbReference type="GO" id="GO:0005681">
    <property type="term" value="C:spliceosomal complex"/>
    <property type="evidence" value="ECO:0007669"/>
    <property type="project" value="UniProtKB-KW"/>
</dbReference>
<evidence type="ECO:0000256" key="8">
    <source>
        <dbReference type="SAM" id="MobiDB-lite"/>
    </source>
</evidence>
<feature type="region of interest" description="Disordered" evidence="8">
    <location>
        <begin position="314"/>
        <end position="387"/>
    </location>
</feature>
<comment type="subcellular location">
    <subcellularLocation>
        <location evidence="1 7">Nucleus</location>
    </subcellularLocation>
</comment>
<keyword evidence="5 7" id="KW-0508">mRNA splicing</keyword>
<dbReference type="EMBL" id="SPLM01000109">
    <property type="protein sequence ID" value="TMW59396.1"/>
    <property type="molecule type" value="Genomic_DNA"/>
</dbReference>
<evidence type="ECO:0000313" key="9">
    <source>
        <dbReference type="EMBL" id="TMW59396.1"/>
    </source>
</evidence>
<dbReference type="Proteomes" id="UP000794436">
    <property type="component" value="Unassembled WGS sequence"/>
</dbReference>
<proteinExistence type="inferred from homology"/>
<comment type="caution">
    <text evidence="9">The sequence shown here is derived from an EMBL/GenBank/DDBJ whole genome shotgun (WGS) entry which is preliminary data.</text>
</comment>
<evidence type="ECO:0000256" key="6">
    <source>
        <dbReference type="ARBA" id="ARBA00023242"/>
    </source>
</evidence>
<accession>A0A8K1CAH7</accession>
<evidence type="ECO:0000256" key="5">
    <source>
        <dbReference type="ARBA" id="ARBA00023187"/>
    </source>
</evidence>
<keyword evidence="10" id="KW-1185">Reference proteome</keyword>
<dbReference type="GO" id="GO:0000398">
    <property type="term" value="P:mRNA splicing, via spliceosome"/>
    <property type="evidence" value="ECO:0007669"/>
    <property type="project" value="UniProtKB-UniRule"/>
</dbReference>
<evidence type="ECO:0000256" key="1">
    <source>
        <dbReference type="ARBA" id="ARBA00004123"/>
    </source>
</evidence>
<dbReference type="PANTHER" id="PTHR23142">
    <property type="entry name" value="PRE-MRNA-SPLICING FACTOR 38A-RELATED"/>
    <property type="match status" value="1"/>
</dbReference>